<feature type="non-terminal residue" evidence="2">
    <location>
        <position position="118"/>
    </location>
</feature>
<name>A0ABN9RWK4_9DINO</name>
<proteinExistence type="predicted"/>
<feature type="region of interest" description="Disordered" evidence="1">
    <location>
        <begin position="1"/>
        <end position="21"/>
    </location>
</feature>
<feature type="region of interest" description="Disordered" evidence="1">
    <location>
        <begin position="36"/>
        <end position="67"/>
    </location>
</feature>
<accession>A0ABN9RWK4</accession>
<reference evidence="2" key="1">
    <citation type="submission" date="2023-10" db="EMBL/GenBank/DDBJ databases">
        <authorList>
            <person name="Chen Y."/>
            <person name="Shah S."/>
            <person name="Dougan E. K."/>
            <person name="Thang M."/>
            <person name="Chan C."/>
        </authorList>
    </citation>
    <scope>NUCLEOTIDE SEQUENCE [LARGE SCALE GENOMIC DNA]</scope>
</reference>
<dbReference type="Proteomes" id="UP001189429">
    <property type="component" value="Unassembled WGS sequence"/>
</dbReference>
<protein>
    <submittedName>
        <fullName evidence="2">Uncharacterized protein</fullName>
    </submittedName>
</protein>
<feature type="non-terminal residue" evidence="2">
    <location>
        <position position="1"/>
    </location>
</feature>
<keyword evidence="3" id="KW-1185">Reference proteome</keyword>
<evidence type="ECO:0000313" key="3">
    <source>
        <dbReference type="Proteomes" id="UP001189429"/>
    </source>
</evidence>
<dbReference type="EMBL" id="CAUYUJ010008293">
    <property type="protein sequence ID" value="CAK0823496.1"/>
    <property type="molecule type" value="Genomic_DNA"/>
</dbReference>
<comment type="caution">
    <text evidence="2">The sequence shown here is derived from an EMBL/GenBank/DDBJ whole genome shotgun (WGS) entry which is preliminary data.</text>
</comment>
<evidence type="ECO:0000256" key="1">
    <source>
        <dbReference type="SAM" id="MobiDB-lite"/>
    </source>
</evidence>
<evidence type="ECO:0000313" key="2">
    <source>
        <dbReference type="EMBL" id="CAK0823496.1"/>
    </source>
</evidence>
<sequence length="118" mass="11639">GGAARRPRRPGAGVPGGRVGPAAGAAAAAARARLGRVAHRGAAGARLDHGSSARRGSRRHCGGPARAGLLRGELGVGADRHVPAQQGGQRGGMPAPLRHHGGLRALLVLRAAGALPHP</sequence>
<organism evidence="2 3">
    <name type="scientific">Prorocentrum cordatum</name>
    <dbReference type="NCBI Taxonomy" id="2364126"/>
    <lineage>
        <taxon>Eukaryota</taxon>
        <taxon>Sar</taxon>
        <taxon>Alveolata</taxon>
        <taxon>Dinophyceae</taxon>
        <taxon>Prorocentrales</taxon>
        <taxon>Prorocentraceae</taxon>
        <taxon>Prorocentrum</taxon>
    </lineage>
</organism>
<gene>
    <name evidence="2" type="ORF">PCOR1329_LOCUS24186</name>
</gene>